<dbReference type="Proteomes" id="UP000199577">
    <property type="component" value="Unassembled WGS sequence"/>
</dbReference>
<feature type="transmembrane region" description="Helical" evidence="6">
    <location>
        <begin position="491"/>
        <end position="510"/>
    </location>
</feature>
<dbReference type="Pfam" id="PF13567">
    <property type="entry name" value="DUF4131"/>
    <property type="match status" value="1"/>
</dbReference>
<dbReference type="GO" id="GO:0005886">
    <property type="term" value="C:plasma membrane"/>
    <property type="evidence" value="ECO:0007669"/>
    <property type="project" value="UniProtKB-SubCell"/>
</dbReference>
<feature type="domain" description="DUF4131" evidence="8">
    <location>
        <begin position="43"/>
        <end position="198"/>
    </location>
</feature>
<name>A0A1I1HGC3_9SPHI</name>
<evidence type="ECO:0000313" key="10">
    <source>
        <dbReference type="Proteomes" id="UP000199577"/>
    </source>
</evidence>
<dbReference type="EMBL" id="FOLL01000006">
    <property type="protein sequence ID" value="SFC21038.1"/>
    <property type="molecule type" value="Genomic_DNA"/>
</dbReference>
<evidence type="ECO:0000313" key="9">
    <source>
        <dbReference type="EMBL" id="SFC21038.1"/>
    </source>
</evidence>
<feature type="transmembrane region" description="Helical" evidence="6">
    <location>
        <begin position="365"/>
        <end position="384"/>
    </location>
</feature>
<feature type="domain" description="ComEC/Rec2-related protein" evidence="7">
    <location>
        <begin position="244"/>
        <end position="509"/>
    </location>
</feature>
<keyword evidence="4 6" id="KW-1133">Transmembrane helix</keyword>
<evidence type="ECO:0000256" key="5">
    <source>
        <dbReference type="ARBA" id="ARBA00023136"/>
    </source>
</evidence>
<gene>
    <name evidence="9" type="ORF">SAMN05421747_10694</name>
</gene>
<evidence type="ECO:0000256" key="6">
    <source>
        <dbReference type="SAM" id="Phobius"/>
    </source>
</evidence>
<evidence type="ECO:0000259" key="8">
    <source>
        <dbReference type="Pfam" id="PF13567"/>
    </source>
</evidence>
<evidence type="ECO:0000256" key="4">
    <source>
        <dbReference type="ARBA" id="ARBA00022989"/>
    </source>
</evidence>
<feature type="transmembrane region" description="Helical" evidence="6">
    <location>
        <begin position="453"/>
        <end position="471"/>
    </location>
</feature>
<dbReference type="AlphaFoldDB" id="A0A1I1HGC3"/>
<keyword evidence="2" id="KW-1003">Cell membrane</keyword>
<dbReference type="InterPro" id="IPR025405">
    <property type="entry name" value="DUF4131"/>
</dbReference>
<sequence>MLPNPIHRGHVPFARLLFALLVGISLGYAAEPNRTVYLTVCGLLAAVVLIFMGMLWYTRLRKYQHYGVLGLLVLVSLAAAGLIRTWQPHPGIDRKHFSHYPAAALVGYVGDEPTVRGETIRFPLMVTHVYGDSGMAAVRGTLMLTIHRADTLPIAFTYGDELIVPATYRQVPPPYNPGEIDYRSFLANRNCWHQAYIPLHEVQKIGKDKGLALRAYALSVRQQMVAKFSRYIRDRDALSIASTLILGYRAELREELLQAFSNTGTIHVLSVSGMHVIIVYWLFSRLFWWMDRGTALRVAKLMVLLLAVWGYALLTGFSPSVLRAATMASFVIAGATFRRQSRIYNSIAASAFFLLLYHPKFIAYIGFQLSYLAVLGIVFLYAFFRQAVPSGNRFTKPVLAYASVSTAAQAGAGPLAAYHFHHFPLYFLPANLLVVLPVSAIMYLGFVLLAIPYVPFASVIAVVLEQLILAVNRALHVIEGWPGSVVNGIWVPWWELPLMYGLLVAFVLAMNLRSKRWAVCAGVCMVLWTLSSFMSWFSQHDRDEMVVFNVQGDIAIGLIGQRNAWLYSNLAYPDDRKVNYSVRPKLTAHVPEKAVRFIPYGSSYGDGRVYVSGPVIQFGGRCMMIYDGRESFTGHLAVDILLFRNNPSIALESLTKMVSCRRLVLDGSNNDVTIARLKAEAEAMDIPVYVLKNNFAYVWDEEAHLP</sequence>
<dbReference type="Pfam" id="PF03772">
    <property type="entry name" value="Competence"/>
    <property type="match status" value="1"/>
</dbReference>
<proteinExistence type="predicted"/>
<dbReference type="InterPro" id="IPR052159">
    <property type="entry name" value="Competence_DNA_uptake"/>
</dbReference>
<feature type="transmembrane region" description="Helical" evidence="6">
    <location>
        <begin position="264"/>
        <end position="283"/>
    </location>
</feature>
<evidence type="ECO:0000256" key="1">
    <source>
        <dbReference type="ARBA" id="ARBA00004651"/>
    </source>
</evidence>
<feature type="transmembrane region" description="Helical" evidence="6">
    <location>
        <begin position="12"/>
        <end position="30"/>
    </location>
</feature>
<accession>A0A1I1HGC3</accession>
<reference evidence="9 10" key="1">
    <citation type="submission" date="2016-10" db="EMBL/GenBank/DDBJ databases">
        <authorList>
            <person name="de Groot N.N."/>
        </authorList>
    </citation>
    <scope>NUCLEOTIDE SEQUENCE [LARGE SCALE GENOMIC DNA]</scope>
    <source>
        <strain evidence="9 10">DSM 22900</strain>
    </source>
</reference>
<dbReference type="PANTHER" id="PTHR30619:SF1">
    <property type="entry name" value="RECOMBINATION PROTEIN 2"/>
    <property type="match status" value="1"/>
</dbReference>
<dbReference type="InterPro" id="IPR004477">
    <property type="entry name" value="ComEC_N"/>
</dbReference>
<dbReference type="NCBIfam" id="TIGR00360">
    <property type="entry name" value="ComEC_N-term"/>
    <property type="match status" value="1"/>
</dbReference>
<dbReference type="PANTHER" id="PTHR30619">
    <property type="entry name" value="DNA INTERNALIZATION/COMPETENCE PROTEIN COMEC/REC2"/>
    <property type="match status" value="1"/>
</dbReference>
<feature type="transmembrane region" description="Helical" evidence="6">
    <location>
        <begin position="517"/>
        <end position="537"/>
    </location>
</feature>
<comment type="subcellular location">
    <subcellularLocation>
        <location evidence="1">Cell membrane</location>
        <topology evidence="1">Multi-pass membrane protein</topology>
    </subcellularLocation>
</comment>
<keyword evidence="3 6" id="KW-0812">Transmembrane</keyword>
<dbReference type="STRING" id="623281.SAMN05421747_10694"/>
<keyword evidence="10" id="KW-1185">Reference proteome</keyword>
<organism evidence="9 10">
    <name type="scientific">Parapedobacter composti</name>
    <dbReference type="NCBI Taxonomy" id="623281"/>
    <lineage>
        <taxon>Bacteria</taxon>
        <taxon>Pseudomonadati</taxon>
        <taxon>Bacteroidota</taxon>
        <taxon>Sphingobacteriia</taxon>
        <taxon>Sphingobacteriales</taxon>
        <taxon>Sphingobacteriaceae</taxon>
        <taxon>Parapedobacter</taxon>
    </lineage>
</organism>
<feature type="transmembrane region" description="Helical" evidence="6">
    <location>
        <begin position="398"/>
        <end position="420"/>
    </location>
</feature>
<feature type="transmembrane region" description="Helical" evidence="6">
    <location>
        <begin position="36"/>
        <end position="57"/>
    </location>
</feature>
<evidence type="ECO:0000259" key="7">
    <source>
        <dbReference type="Pfam" id="PF03772"/>
    </source>
</evidence>
<feature type="transmembrane region" description="Helical" evidence="6">
    <location>
        <begin position="295"/>
        <end position="314"/>
    </location>
</feature>
<feature type="transmembrane region" description="Helical" evidence="6">
    <location>
        <begin position="426"/>
        <end position="446"/>
    </location>
</feature>
<feature type="transmembrane region" description="Helical" evidence="6">
    <location>
        <begin position="66"/>
        <end position="86"/>
    </location>
</feature>
<keyword evidence="5 6" id="KW-0472">Membrane</keyword>
<protein>
    <submittedName>
        <fullName evidence="9">Competence protein ComEC</fullName>
    </submittedName>
</protein>
<evidence type="ECO:0000256" key="2">
    <source>
        <dbReference type="ARBA" id="ARBA00022475"/>
    </source>
</evidence>
<evidence type="ECO:0000256" key="3">
    <source>
        <dbReference type="ARBA" id="ARBA00022692"/>
    </source>
</evidence>